<keyword evidence="2" id="KW-0560">Oxidoreductase</keyword>
<dbReference type="STRING" id="1768.B1T50_22885"/>
<dbReference type="Pfam" id="PF00171">
    <property type="entry name" value="Aldedh"/>
    <property type="match status" value="1"/>
</dbReference>
<dbReference type="EMBL" id="MVBN01000001">
    <property type="protein sequence ID" value="OOK84684.1"/>
    <property type="molecule type" value="Genomic_DNA"/>
</dbReference>
<dbReference type="Gene3D" id="3.40.309.10">
    <property type="entry name" value="Aldehyde Dehydrogenase, Chain A, domain 2"/>
    <property type="match status" value="1"/>
</dbReference>
<dbReference type="SUPFAM" id="SSF53720">
    <property type="entry name" value="ALDH-like"/>
    <property type="match status" value="1"/>
</dbReference>
<protein>
    <submittedName>
        <fullName evidence="5">Aldehyde dehydrogenase family protein</fullName>
    </submittedName>
</protein>
<evidence type="ECO:0000313" key="6">
    <source>
        <dbReference type="Proteomes" id="UP000188532"/>
    </source>
</evidence>
<dbReference type="FunFam" id="3.40.605.10:FF:000007">
    <property type="entry name" value="NAD/NADP-dependent betaine aldehyde dehydrogenase"/>
    <property type="match status" value="1"/>
</dbReference>
<evidence type="ECO:0000259" key="4">
    <source>
        <dbReference type="Pfam" id="PF00171"/>
    </source>
</evidence>
<feature type="compositionally biased region" description="Low complexity" evidence="3">
    <location>
        <begin position="470"/>
        <end position="486"/>
    </location>
</feature>
<comment type="caution">
    <text evidence="5">The sequence shown here is derived from an EMBL/GenBank/DDBJ whole genome shotgun (WGS) entry which is preliminary data.</text>
</comment>
<organism evidence="5 6">
    <name type="scientific">Mycobacterium kansasii</name>
    <dbReference type="NCBI Taxonomy" id="1768"/>
    <lineage>
        <taxon>Bacteria</taxon>
        <taxon>Bacillati</taxon>
        <taxon>Actinomycetota</taxon>
        <taxon>Actinomycetes</taxon>
        <taxon>Mycobacteriales</taxon>
        <taxon>Mycobacteriaceae</taxon>
        <taxon>Mycobacterium</taxon>
    </lineage>
</organism>
<reference evidence="5 6" key="1">
    <citation type="submission" date="2017-02" db="EMBL/GenBank/DDBJ databases">
        <title>Complete genome sequences of Mycobacterium kansasii strains isolated from rhesus macaques.</title>
        <authorList>
            <person name="Panda A."/>
            <person name="Nagaraj S."/>
            <person name="Zhao X."/>
            <person name="Tettelin H."/>
            <person name="Detolla L.J."/>
        </authorList>
    </citation>
    <scope>NUCLEOTIDE SEQUENCE [LARGE SCALE GENOMIC DNA]</scope>
    <source>
        <strain evidence="5 6">11-3469</strain>
    </source>
</reference>
<dbReference type="PANTHER" id="PTHR42804:SF1">
    <property type="entry name" value="ALDEHYDE DEHYDROGENASE-RELATED"/>
    <property type="match status" value="1"/>
</dbReference>
<name>A0A1V3XZL8_MYCKA</name>
<dbReference type="InterPro" id="IPR016161">
    <property type="entry name" value="Ald_DH/histidinol_DH"/>
</dbReference>
<evidence type="ECO:0000256" key="3">
    <source>
        <dbReference type="SAM" id="MobiDB-lite"/>
    </source>
</evidence>
<comment type="similarity">
    <text evidence="1">Belongs to the aldehyde dehydrogenase family.</text>
</comment>
<feature type="region of interest" description="Disordered" evidence="3">
    <location>
        <begin position="467"/>
        <end position="486"/>
    </location>
</feature>
<dbReference type="InterPro" id="IPR015590">
    <property type="entry name" value="Aldehyde_DH_dom"/>
</dbReference>
<dbReference type="GO" id="GO:0016620">
    <property type="term" value="F:oxidoreductase activity, acting on the aldehyde or oxo group of donors, NAD or NADP as acceptor"/>
    <property type="evidence" value="ECO:0007669"/>
    <property type="project" value="InterPro"/>
</dbReference>
<dbReference type="AlphaFoldDB" id="A0A1V3XZL8"/>
<dbReference type="PANTHER" id="PTHR42804">
    <property type="entry name" value="ALDEHYDE DEHYDROGENASE"/>
    <property type="match status" value="1"/>
</dbReference>
<proteinExistence type="inferred from homology"/>
<gene>
    <name evidence="5" type="ORF">BZL29_0866</name>
</gene>
<evidence type="ECO:0000256" key="1">
    <source>
        <dbReference type="ARBA" id="ARBA00009986"/>
    </source>
</evidence>
<accession>A0A1V3XZL8</accession>
<feature type="domain" description="Aldehyde dehydrogenase" evidence="4">
    <location>
        <begin position="23"/>
        <end position="421"/>
    </location>
</feature>
<dbReference type="InterPro" id="IPR016163">
    <property type="entry name" value="Ald_DH_C"/>
</dbReference>
<evidence type="ECO:0000313" key="5">
    <source>
        <dbReference type="EMBL" id="OOK84684.1"/>
    </source>
</evidence>
<dbReference type="Gene3D" id="3.40.605.10">
    <property type="entry name" value="Aldehyde Dehydrogenase, Chain A, domain 1"/>
    <property type="match status" value="1"/>
</dbReference>
<sequence>MATDIKHYQMFINGKHVDSDEMDQIRDPATEEVYATIARGTAAHADAAVAAARAAFESGSWSRLAPAERSRVLTQIAERLGSEIEDLVELEIHANGATVRQAMGFHVGYAPPHFSYFAELAASYQWERQVSTPAFPTLSTNVIRHEPLGVCVAIVPWNFPLLLGIWKIGPALAAGNSVVIKPDEKTPLTLLRLCEIAHECGVPDGVINLVTGPGAEVGARLAEHPDVDKVAFTGSTAVGREIMRLASGTVKKVSLELGGKGAQLLDDADLDVAIDGALFGCMLYSGQICESGTRLLVSDTMYDLVVDRLVDRASALKLGDTTDFNTDVGPVISARQRDRVLAFLDSARQSGAKVVLGGGAPLGERVTKGYWIEPTIVAEVSNDMEVAREEIFGPVLCVLRYTDDADAIRQANDSQYGLSAGCGVPTMNERSKSHRSYAPAQCGSTTGTRSIPRCRLAVISKAVWAANSGRTRSTTTPRPSMCTSISRRKSSATSSAHCCQNHPHSGRCRFSS</sequence>
<dbReference type="InterPro" id="IPR016162">
    <property type="entry name" value="Ald_DH_N"/>
</dbReference>
<evidence type="ECO:0000256" key="2">
    <source>
        <dbReference type="ARBA" id="ARBA00023002"/>
    </source>
</evidence>
<dbReference type="Proteomes" id="UP000188532">
    <property type="component" value="Unassembled WGS sequence"/>
</dbReference>